<evidence type="ECO:0000313" key="3">
    <source>
        <dbReference type="Proteomes" id="UP000051950"/>
    </source>
</evidence>
<feature type="region of interest" description="Disordered" evidence="1">
    <location>
        <begin position="391"/>
        <end position="423"/>
    </location>
</feature>
<evidence type="ECO:0000313" key="2">
    <source>
        <dbReference type="EMBL" id="KRT15952.1"/>
    </source>
</evidence>
<evidence type="ECO:0000256" key="1">
    <source>
        <dbReference type="SAM" id="MobiDB-lite"/>
    </source>
</evidence>
<organism evidence="2 3">
    <name type="scientific">Pedobacter ginsenosidimutans</name>
    <dbReference type="NCBI Taxonomy" id="687842"/>
    <lineage>
        <taxon>Bacteria</taxon>
        <taxon>Pseudomonadati</taxon>
        <taxon>Bacteroidota</taxon>
        <taxon>Sphingobacteriia</taxon>
        <taxon>Sphingobacteriales</taxon>
        <taxon>Sphingobacteriaceae</taxon>
        <taxon>Pedobacter</taxon>
    </lineage>
</organism>
<keyword evidence="3" id="KW-1185">Reference proteome</keyword>
<gene>
    <name evidence="2" type="ORF">ASU31_10610</name>
</gene>
<protein>
    <submittedName>
        <fullName evidence="2">Uncharacterized protein</fullName>
    </submittedName>
</protein>
<dbReference type="RefSeq" id="WP_057932302.1">
    <property type="nucleotide sequence ID" value="NZ_LMZQ01000006.1"/>
</dbReference>
<sequence>MVRLADKEGLAGELAAYLEEQTSLGFSWVVYDSDQPISGSWDLVCYRDPFTALEDAAENQQIFNWHVAQPILELMGALKKIDYSLNNKDMNRNSLENFRAEVKALKVPEAMAITAESMMEQGVEKFTVHGQIPSDAGKMDVTIHMKKSGQSDYYYLNRFEVAQSKAKPLEKDHKYLVTSPNPAGDPKNLTRQFESAVQAMDYFREQKGNSELAAGRFEDKDMQYRDTLVTMKDGKIDYVKKEFSQAFYSPIIRNSHYVDRGKGFSIEQAANMLQGRSAFREDLVSRAGEQYKAWSVYQFDQPKDRYGNYTMKQFGEGYGFDLKKELAGYQIKELEKPEQLAQLVEKLENGNRPLVTVVLPNGQEKALRMEAVPRYNNLNFFEIGGKPVKREELKKDQGLNQENGKGKSRSKEKNKQQENTPSM</sequence>
<dbReference type="STRING" id="687842.ASU31_10610"/>
<comment type="caution">
    <text evidence="2">The sequence shown here is derived from an EMBL/GenBank/DDBJ whole genome shotgun (WGS) entry which is preliminary data.</text>
</comment>
<dbReference type="AlphaFoldDB" id="A0A0T5VQ48"/>
<dbReference type="EMBL" id="LMZQ01000006">
    <property type="protein sequence ID" value="KRT15952.1"/>
    <property type="molecule type" value="Genomic_DNA"/>
</dbReference>
<dbReference type="Proteomes" id="UP000051950">
    <property type="component" value="Unassembled WGS sequence"/>
</dbReference>
<reference evidence="2 3" key="1">
    <citation type="submission" date="2015-11" db="EMBL/GenBank/DDBJ databases">
        <title>Sequence of Pedobacter ginsenosidimutans.</title>
        <authorList>
            <person name="Carson E."/>
            <person name="Keyser V."/>
            <person name="Newman J."/>
            <person name="Miller J."/>
        </authorList>
    </citation>
    <scope>NUCLEOTIDE SEQUENCE [LARGE SCALE GENOMIC DNA]</scope>
    <source>
        <strain evidence="2 3">KACC 14530</strain>
    </source>
</reference>
<proteinExistence type="predicted"/>
<accession>A0A0T5VQ48</accession>
<name>A0A0T5VQ48_9SPHI</name>